<feature type="transmembrane region" description="Helical" evidence="15">
    <location>
        <begin position="229"/>
        <end position="248"/>
    </location>
</feature>
<dbReference type="InterPro" id="IPR013013">
    <property type="entry name" value="PTS_EIIC_1"/>
</dbReference>
<dbReference type="AlphaFoldDB" id="C3PKR6"/>
<keyword evidence="6" id="KW-0598">Phosphotransferase system</keyword>
<name>C3PKR6_CORA7</name>
<evidence type="ECO:0000313" key="19">
    <source>
        <dbReference type="EMBL" id="ACP32002.1"/>
    </source>
</evidence>
<evidence type="ECO:0000256" key="4">
    <source>
        <dbReference type="ARBA" id="ARBA00022597"/>
    </source>
</evidence>
<dbReference type="HOGENOM" id="CLU_012312_2_1_11"/>
<evidence type="ECO:0000259" key="17">
    <source>
        <dbReference type="PROSITE" id="PS51098"/>
    </source>
</evidence>
<comment type="function">
    <text evidence="12">The phosphoenolpyruvate-dependent sugar phosphotransferase system (sugar PTS), a major carbohydrate active transport system, catalyzes the phosphorylation of incoming sugar substrates concomitantly with their translocation across the cell membrane. This system is involved in sucrose transport.</text>
</comment>
<keyword evidence="7 15" id="KW-0812">Transmembrane</keyword>
<dbReference type="EMBL" id="CP001601">
    <property type="protein sequence ID" value="ACP32002.1"/>
    <property type="molecule type" value="Genomic_DNA"/>
</dbReference>
<dbReference type="Pfam" id="PF00358">
    <property type="entry name" value="PTS_EIIA_1"/>
    <property type="match status" value="1"/>
</dbReference>
<dbReference type="InterPro" id="IPR003352">
    <property type="entry name" value="PTS_EIIC"/>
</dbReference>
<evidence type="ECO:0000256" key="5">
    <source>
        <dbReference type="ARBA" id="ARBA00022679"/>
    </source>
</evidence>
<dbReference type="InterPro" id="IPR036878">
    <property type="entry name" value="Glu_permease_IIB"/>
</dbReference>
<keyword evidence="4" id="KW-0762">Sugar transport</keyword>
<keyword evidence="2" id="KW-0813">Transport</keyword>
<dbReference type="GO" id="GO:0005886">
    <property type="term" value="C:plasma membrane"/>
    <property type="evidence" value="ECO:0007669"/>
    <property type="project" value="UniProtKB-SubCell"/>
</dbReference>
<dbReference type="EC" id="2.7.1.211" evidence="11"/>
<dbReference type="GO" id="GO:0015771">
    <property type="term" value="P:trehalose transport"/>
    <property type="evidence" value="ECO:0007669"/>
    <property type="project" value="TreeGrafter"/>
</dbReference>
<evidence type="ECO:0000313" key="20">
    <source>
        <dbReference type="Proteomes" id="UP000002077"/>
    </source>
</evidence>
<dbReference type="PROSITE" id="PS51098">
    <property type="entry name" value="PTS_EIIB_TYPE_1"/>
    <property type="match status" value="1"/>
</dbReference>
<dbReference type="GO" id="GO:0022878">
    <property type="term" value="F:protein-N(PI)-phosphohistidine-sucrose phosphotransferase system transporter activity"/>
    <property type="evidence" value="ECO:0007669"/>
    <property type="project" value="RHEA"/>
</dbReference>
<dbReference type="InterPro" id="IPR001996">
    <property type="entry name" value="PTS_IIB_1"/>
</dbReference>
<feature type="transmembrane region" description="Helical" evidence="15">
    <location>
        <begin position="151"/>
        <end position="175"/>
    </location>
</feature>
<dbReference type="GO" id="GO:0009401">
    <property type="term" value="P:phosphoenolpyruvate-dependent sugar phosphotransferase system"/>
    <property type="evidence" value="ECO:0007669"/>
    <property type="project" value="UniProtKB-KW"/>
</dbReference>
<accession>C3PKR6</accession>
<sequence>MDHSQVAARILSAIGGEDNIVALAHCATRLRMVLKDSKKVDKAALENDPDLKGIFEAGGMFQVIVGPGDVNVVFDEINKATSKDIAVSTDNLKDIAAGSGNRFSRAVKVLADIFVPLIPILVGGGLLMALNNVLTVNGLFGEQSVIEMFPAMADVAGLINLLASAPFAFLPVLVGFTATKRFGGNEFLGAGMAMAMVMPDLVNGYNVAATIEAGEMPYWHIFGLDVAQAGYQGSILPTLVISWILATIEKWLHKRLKGTVDFMLTPLLTLLVTGFITFALIGPFLRTAGDWLGLGLANLAEFAGPVAGFLFGLVYSPIVITGLHQSFPPIETMLWNEGGSFVFPTASTANIAMGGAALAIYFLTKSDKMKGLAGASGISALFGITEPAIFGVNLRLRWPFYIGMGASAIASMMVALLDVKATALGAAGFIGVVSIRPEDYGQFLLCCVLSLVVAFGATFAYGRVLISRNGTIDPDATDVPAAATDGAAPSAVADPNAFRIASPLSGTAIALSSVSDPMFAAGKLGAGAAVEPTVGTLVAPIDGTVTVTFPSGHAYAVRGKDAAGKNVDILMHIGFDTVNLKGQHFTPHVKKGDEVKVGDVLCEFDIEAIKAAGYPVTTPVVVSNSKKTGPVLPTYMAGETIDFGDPLATVAPKPEPADAPRLTPSSFLAVQHALGGVAAFRDNQGTEIRDLWALRCREILQGNRFACGGVSARRRGCRRGMRRISSAVH</sequence>
<dbReference type="CDD" id="cd00212">
    <property type="entry name" value="PTS_IIB_glc"/>
    <property type="match status" value="1"/>
</dbReference>
<dbReference type="InterPro" id="IPR001127">
    <property type="entry name" value="PTS_EIIA_1_perm"/>
</dbReference>
<evidence type="ECO:0000256" key="14">
    <source>
        <dbReference type="PROSITE-ProRule" id="PRU00421"/>
    </source>
</evidence>
<dbReference type="InterPro" id="IPR050558">
    <property type="entry name" value="PTS_Sugar-Specific_Components"/>
</dbReference>
<dbReference type="GeneID" id="31923022"/>
<dbReference type="Gene3D" id="3.30.1360.60">
    <property type="entry name" value="Glucose permease domain IIB"/>
    <property type="match status" value="1"/>
</dbReference>
<feature type="domain" description="PTS EIIB type-1" evidence="17">
    <location>
        <begin position="4"/>
        <end position="87"/>
    </location>
</feature>
<dbReference type="SUPFAM" id="SSF51261">
    <property type="entry name" value="Duplicated hybrid motif"/>
    <property type="match status" value="1"/>
</dbReference>
<feature type="transmembrane region" description="Helical" evidence="15">
    <location>
        <begin position="109"/>
        <end position="131"/>
    </location>
</feature>
<dbReference type="Proteomes" id="UP000002077">
    <property type="component" value="Chromosome"/>
</dbReference>
<feature type="domain" description="PTS EIIC type-1" evidence="18">
    <location>
        <begin position="108"/>
        <end position="477"/>
    </location>
</feature>
<dbReference type="PROSITE" id="PS51103">
    <property type="entry name" value="PTS_EIIC_TYPE_1"/>
    <property type="match status" value="1"/>
</dbReference>
<proteinExistence type="predicted"/>
<dbReference type="Pfam" id="PF02378">
    <property type="entry name" value="PTS_EIIC"/>
    <property type="match status" value="1"/>
</dbReference>
<comment type="catalytic activity">
    <reaction evidence="13">
        <text>N(pros)-phospho-L-histidyl-[protein](out) + sucrose = sucrose 6(G)-phosphate(in) + L-histidyl-[protein]</text>
        <dbReference type="Rhea" id="RHEA:49236"/>
        <dbReference type="Rhea" id="RHEA-COMP:9745"/>
        <dbReference type="Rhea" id="RHEA-COMP:9746"/>
        <dbReference type="ChEBI" id="CHEBI:17992"/>
        <dbReference type="ChEBI" id="CHEBI:29979"/>
        <dbReference type="ChEBI" id="CHEBI:64837"/>
        <dbReference type="ChEBI" id="CHEBI:91002"/>
        <dbReference type="EC" id="2.7.1.211"/>
    </reaction>
</comment>
<dbReference type="PANTHER" id="PTHR30175:SF4">
    <property type="entry name" value="PTS SYSTEM TREHALOSE-SPECIFIC EIIBC COMPONENT"/>
    <property type="match status" value="1"/>
</dbReference>
<dbReference type="GO" id="GO:0016301">
    <property type="term" value="F:kinase activity"/>
    <property type="evidence" value="ECO:0007669"/>
    <property type="project" value="UniProtKB-KW"/>
</dbReference>
<dbReference type="eggNOG" id="COG1263">
    <property type="taxonomic scope" value="Bacteria"/>
</dbReference>
<dbReference type="NCBIfam" id="TIGR01996">
    <property type="entry name" value="PTS-II-BC-sucr"/>
    <property type="match status" value="1"/>
</dbReference>
<protein>
    <recommendedName>
        <fullName evidence="11">protein-N(pi)-phosphohistidine--sucrose phosphotransferase</fullName>
        <ecNumber evidence="11">2.7.1.211</ecNumber>
    </recommendedName>
</protein>
<evidence type="ECO:0000256" key="6">
    <source>
        <dbReference type="ARBA" id="ARBA00022683"/>
    </source>
</evidence>
<dbReference type="eggNOG" id="COG2190">
    <property type="taxonomic scope" value="Bacteria"/>
</dbReference>
<dbReference type="KEGG" id="car:cauri_0403"/>
<dbReference type="RefSeq" id="WP_010189635.1">
    <property type="nucleotide sequence ID" value="NC_012590.1"/>
</dbReference>
<dbReference type="InterPro" id="IPR011055">
    <property type="entry name" value="Dup_hybrid_motif"/>
</dbReference>
<keyword evidence="9 15" id="KW-1133">Transmembrane helix</keyword>
<reference evidence="19 20" key="1">
    <citation type="journal article" date="2010" name="BMC Genomics">
        <title>Complete genome sequence and lifestyle of black-pigmented Corynebacterium aurimucosum ATCC 700975 (formerly C. nigricans CN-1) isolated from a vaginal swab of a woman with spontaneous abortion.</title>
        <authorList>
            <person name="Trost E."/>
            <person name="Gotker S."/>
            <person name="Schneider J."/>
            <person name="Schneiker-Bekel S."/>
            <person name="Szczepanowski R."/>
            <person name="Tilker A."/>
            <person name="Viehoever P."/>
            <person name="Arnold W."/>
            <person name="Bekel T."/>
            <person name="Blom J."/>
            <person name="Gartemann K.H."/>
            <person name="Linke B."/>
            <person name="Goesmann A."/>
            <person name="Puhler A."/>
            <person name="Shukla S.K."/>
            <person name="Tauch A."/>
        </authorList>
    </citation>
    <scope>NUCLEOTIDE SEQUENCE [LARGE SCALE GENOMIC DNA]</scope>
    <source>
        <strain evidence="20">ATCC 700975 / DSM 44827 / CIP 107346 / CN-1</strain>
    </source>
</reference>
<feature type="transmembrane region" description="Helical" evidence="15">
    <location>
        <begin position="440"/>
        <end position="461"/>
    </location>
</feature>
<feature type="transmembrane region" description="Helical" evidence="15">
    <location>
        <begin position="302"/>
        <end position="320"/>
    </location>
</feature>
<keyword evidence="20" id="KW-1185">Reference proteome</keyword>
<dbReference type="GO" id="GO:0090589">
    <property type="term" value="F:protein-phosphocysteine-trehalose phosphotransferase system transporter activity"/>
    <property type="evidence" value="ECO:0007669"/>
    <property type="project" value="TreeGrafter"/>
</dbReference>
<comment type="subcellular location">
    <subcellularLocation>
        <location evidence="1">Cell membrane</location>
        <topology evidence="1">Multi-pass membrane protein</topology>
    </subcellularLocation>
</comment>
<evidence type="ECO:0000256" key="11">
    <source>
        <dbReference type="ARBA" id="ARBA00044053"/>
    </source>
</evidence>
<dbReference type="SUPFAM" id="SSF55604">
    <property type="entry name" value="Glucose permease domain IIB"/>
    <property type="match status" value="1"/>
</dbReference>
<evidence type="ECO:0000259" key="16">
    <source>
        <dbReference type="PROSITE" id="PS51093"/>
    </source>
</evidence>
<dbReference type="OrthoDB" id="9797715at2"/>
<dbReference type="InterPro" id="IPR018113">
    <property type="entry name" value="PTrfase_EIIB_Cys"/>
</dbReference>
<feature type="domain" description="PTS EIIA type-1" evidence="16">
    <location>
        <begin position="516"/>
        <end position="624"/>
    </location>
</feature>
<dbReference type="FunFam" id="3.30.1360.60:FF:000001">
    <property type="entry name" value="PTS system glucose-specific IIBC component PtsG"/>
    <property type="match status" value="1"/>
</dbReference>
<feature type="transmembrane region" description="Helical" evidence="15">
    <location>
        <begin position="408"/>
        <end position="434"/>
    </location>
</feature>
<evidence type="ECO:0000259" key="18">
    <source>
        <dbReference type="PROSITE" id="PS51103"/>
    </source>
</evidence>
<feature type="transmembrane region" description="Helical" evidence="15">
    <location>
        <begin position="341"/>
        <end position="363"/>
    </location>
</feature>
<feature type="active site" description="Phosphocysteine intermediate; for EIIB activity" evidence="14">
    <location>
        <position position="26"/>
    </location>
</feature>
<organism evidence="19 20">
    <name type="scientific">Corynebacterium aurimucosum (strain ATCC 700975 / DSM 44827 / CIP 107346 / CN-1)</name>
    <name type="common">Corynebacterium nigricans</name>
    <dbReference type="NCBI Taxonomy" id="548476"/>
    <lineage>
        <taxon>Bacteria</taxon>
        <taxon>Bacillati</taxon>
        <taxon>Actinomycetota</taxon>
        <taxon>Actinomycetes</taxon>
        <taxon>Mycobacteriales</taxon>
        <taxon>Corynebacteriaceae</taxon>
        <taxon>Corynebacterium</taxon>
    </lineage>
</organism>
<keyword evidence="10 15" id="KW-0472">Membrane</keyword>
<evidence type="ECO:0000256" key="10">
    <source>
        <dbReference type="ARBA" id="ARBA00023136"/>
    </source>
</evidence>
<keyword evidence="8" id="KW-0418">Kinase</keyword>
<evidence type="ECO:0000256" key="8">
    <source>
        <dbReference type="ARBA" id="ARBA00022777"/>
    </source>
</evidence>
<evidence type="ECO:0000256" key="13">
    <source>
        <dbReference type="ARBA" id="ARBA00048931"/>
    </source>
</evidence>
<dbReference type="STRING" id="548476.cauri_0403"/>
<evidence type="ECO:0000256" key="9">
    <source>
        <dbReference type="ARBA" id="ARBA00022989"/>
    </source>
</evidence>
<evidence type="ECO:0000256" key="15">
    <source>
        <dbReference type="SAM" id="Phobius"/>
    </source>
</evidence>
<evidence type="ECO:0000256" key="1">
    <source>
        <dbReference type="ARBA" id="ARBA00004651"/>
    </source>
</evidence>
<dbReference type="PROSITE" id="PS51093">
    <property type="entry name" value="PTS_EIIA_TYPE_1"/>
    <property type="match status" value="1"/>
</dbReference>
<dbReference type="NCBIfam" id="TIGR00830">
    <property type="entry name" value="PTBA"/>
    <property type="match status" value="1"/>
</dbReference>
<evidence type="ECO:0000256" key="12">
    <source>
        <dbReference type="ARBA" id="ARBA00045139"/>
    </source>
</evidence>
<evidence type="ECO:0000256" key="2">
    <source>
        <dbReference type="ARBA" id="ARBA00022448"/>
    </source>
</evidence>
<gene>
    <name evidence="19" type="primary">ptsS</name>
    <name evidence="19" type="ordered locus">cauri_0403</name>
</gene>
<feature type="transmembrane region" description="Helical" evidence="15">
    <location>
        <begin position="375"/>
        <end position="396"/>
    </location>
</feature>
<evidence type="ECO:0000256" key="7">
    <source>
        <dbReference type="ARBA" id="ARBA00022692"/>
    </source>
</evidence>
<dbReference type="PANTHER" id="PTHR30175">
    <property type="entry name" value="PHOSPHOTRANSFERASE SYSTEM TRANSPORT PROTEIN"/>
    <property type="match status" value="1"/>
</dbReference>
<keyword evidence="5 19" id="KW-0808">Transferase</keyword>
<dbReference type="InterPro" id="IPR010973">
    <property type="entry name" value="PTS_IIBC_sucr"/>
</dbReference>
<feature type="transmembrane region" description="Helical" evidence="15">
    <location>
        <begin position="260"/>
        <end position="282"/>
    </location>
</feature>
<dbReference type="Gene3D" id="2.70.70.10">
    <property type="entry name" value="Glucose Permease (Domain IIA)"/>
    <property type="match status" value="1"/>
</dbReference>
<keyword evidence="3" id="KW-1003">Cell membrane</keyword>
<dbReference type="PROSITE" id="PS01035">
    <property type="entry name" value="PTS_EIIB_TYPE_1_CYS"/>
    <property type="match status" value="1"/>
</dbReference>
<dbReference type="Pfam" id="PF00367">
    <property type="entry name" value="PTS_EIIB"/>
    <property type="match status" value="1"/>
</dbReference>
<evidence type="ECO:0000256" key="3">
    <source>
        <dbReference type="ARBA" id="ARBA00022475"/>
    </source>
</evidence>
<dbReference type="eggNOG" id="COG1264">
    <property type="taxonomic scope" value="Bacteria"/>
</dbReference>